<feature type="transmembrane region" description="Helical" evidence="9">
    <location>
        <begin position="6"/>
        <end position="30"/>
    </location>
</feature>
<dbReference type="InterPro" id="IPR002401">
    <property type="entry name" value="Cyt_P450_E_grp-I"/>
</dbReference>
<evidence type="ECO:0000256" key="9">
    <source>
        <dbReference type="SAM" id="Phobius"/>
    </source>
</evidence>
<dbReference type="InterPro" id="IPR036396">
    <property type="entry name" value="Cyt_P450_sf"/>
</dbReference>
<evidence type="ECO:0000256" key="8">
    <source>
        <dbReference type="RuleBase" id="RU000461"/>
    </source>
</evidence>
<dbReference type="Pfam" id="PF00067">
    <property type="entry name" value="p450"/>
    <property type="match status" value="1"/>
</dbReference>
<dbReference type="InterPro" id="IPR017972">
    <property type="entry name" value="Cyt_P450_CS"/>
</dbReference>
<dbReference type="Gene3D" id="1.10.630.10">
    <property type="entry name" value="Cytochrome P450"/>
    <property type="match status" value="1"/>
</dbReference>
<dbReference type="GO" id="GO:0008395">
    <property type="term" value="F:steroid hydroxylase activity"/>
    <property type="evidence" value="ECO:0007669"/>
    <property type="project" value="TreeGrafter"/>
</dbReference>
<dbReference type="GO" id="GO:0005737">
    <property type="term" value="C:cytoplasm"/>
    <property type="evidence" value="ECO:0007669"/>
    <property type="project" value="TreeGrafter"/>
</dbReference>
<proteinExistence type="inferred from homology"/>
<dbReference type="PRINTS" id="PR00463">
    <property type="entry name" value="EP450I"/>
</dbReference>
<evidence type="ECO:0000256" key="5">
    <source>
        <dbReference type="ARBA" id="ARBA00023004"/>
    </source>
</evidence>
<evidence type="ECO:0000313" key="10">
    <source>
        <dbReference type="EMBL" id="PIK49892.1"/>
    </source>
</evidence>
<dbReference type="PRINTS" id="PR00385">
    <property type="entry name" value="P450"/>
</dbReference>
<dbReference type="GO" id="GO:0006082">
    <property type="term" value="P:organic acid metabolic process"/>
    <property type="evidence" value="ECO:0007669"/>
    <property type="project" value="TreeGrafter"/>
</dbReference>
<dbReference type="InterPro" id="IPR001128">
    <property type="entry name" value="Cyt_P450"/>
</dbReference>
<dbReference type="Proteomes" id="UP000230750">
    <property type="component" value="Unassembled WGS sequence"/>
</dbReference>
<keyword evidence="9" id="KW-0812">Transmembrane</keyword>
<dbReference type="PANTHER" id="PTHR24300:SF397">
    <property type="entry name" value="CYTOCHROME P450 2U1"/>
    <property type="match status" value="1"/>
</dbReference>
<dbReference type="STRING" id="307972.A0A2G8KPF0"/>
<reference evidence="10 11" key="1">
    <citation type="journal article" date="2017" name="PLoS Biol.">
        <title>The sea cucumber genome provides insights into morphological evolution and visceral regeneration.</title>
        <authorList>
            <person name="Zhang X."/>
            <person name="Sun L."/>
            <person name="Yuan J."/>
            <person name="Sun Y."/>
            <person name="Gao Y."/>
            <person name="Zhang L."/>
            <person name="Li S."/>
            <person name="Dai H."/>
            <person name="Hamel J.F."/>
            <person name="Liu C."/>
            <person name="Yu Y."/>
            <person name="Liu S."/>
            <person name="Lin W."/>
            <person name="Guo K."/>
            <person name="Jin S."/>
            <person name="Xu P."/>
            <person name="Storey K.B."/>
            <person name="Huan P."/>
            <person name="Zhang T."/>
            <person name="Zhou Y."/>
            <person name="Zhang J."/>
            <person name="Lin C."/>
            <person name="Li X."/>
            <person name="Xing L."/>
            <person name="Huo D."/>
            <person name="Sun M."/>
            <person name="Wang L."/>
            <person name="Mercier A."/>
            <person name="Li F."/>
            <person name="Yang H."/>
            <person name="Xiang J."/>
        </authorList>
    </citation>
    <scope>NUCLEOTIDE SEQUENCE [LARGE SCALE GENOMIC DNA]</scope>
    <source>
        <strain evidence="10">Shaxun</strain>
        <tissue evidence="10">Muscle</tissue>
    </source>
</reference>
<evidence type="ECO:0000256" key="6">
    <source>
        <dbReference type="ARBA" id="ARBA00023033"/>
    </source>
</evidence>
<evidence type="ECO:0000256" key="1">
    <source>
        <dbReference type="ARBA" id="ARBA00001971"/>
    </source>
</evidence>
<sequence>MAAGMISSYLVANMQTSLLFGIAFMTAIWYMRGPKNLPPGPMPLPIIGNLHLLAGKKNFQVFYRMFQKYGGICTVYLGRSRIILLTDINLIKETATKQADNFSDRFLPPFLAWTIGSEGSLFFQNGPVWKERRKFIMQALRNFGVGKKSLEYKINEEARCLMDVMTGIEGPFDPSEYTTLIIANVICNINFGRRFDYTDESFKTIVDKFRYLFGTASLTGVANTFPFLVRTPLYRQLTQTIQYMISYVGKEIKEHQDSLDEGDVRDIIDMYLLEIKRQQESGEEVIFKPEQAWRAIMEIFGGGTDTTTNTLLYGILLTALNTEVQDKVQEEIDRVIGPDRQPCCEDRTNMPYTDAVLMEIQRFRPVAVIAPPHGVFQDTQLAGYNIPKGSQIFFNLWGLLHDPKVWKNPDQFDPTHFLSEDGKTTIRREEFIPFGLGRRSCIGEHLAKMELFLFYTNIMQRFRVSLPEEDPIPCLEPEVGILARPVKFRVCVTPR</sequence>
<dbReference type="OrthoDB" id="1844152at2759"/>
<dbReference type="FunFam" id="1.10.630.10:FF:000036">
    <property type="entry name" value="CYtochrome P450 family"/>
    <property type="match status" value="1"/>
</dbReference>
<keyword evidence="4 8" id="KW-0560">Oxidoreductase</keyword>
<keyword evidence="11" id="KW-1185">Reference proteome</keyword>
<dbReference type="PANTHER" id="PTHR24300">
    <property type="entry name" value="CYTOCHROME P450 508A4-RELATED"/>
    <property type="match status" value="1"/>
</dbReference>
<evidence type="ECO:0000256" key="2">
    <source>
        <dbReference type="ARBA" id="ARBA00010617"/>
    </source>
</evidence>
<accession>A0A2G8KPF0</accession>
<feature type="binding site" description="axial binding residue" evidence="7">
    <location>
        <position position="441"/>
    </location>
    <ligand>
        <name>heme</name>
        <dbReference type="ChEBI" id="CHEBI:30413"/>
    </ligand>
    <ligandPart>
        <name>Fe</name>
        <dbReference type="ChEBI" id="CHEBI:18248"/>
    </ligandPart>
</feature>
<organism evidence="10 11">
    <name type="scientific">Stichopus japonicus</name>
    <name type="common">Sea cucumber</name>
    <dbReference type="NCBI Taxonomy" id="307972"/>
    <lineage>
        <taxon>Eukaryota</taxon>
        <taxon>Metazoa</taxon>
        <taxon>Echinodermata</taxon>
        <taxon>Eleutherozoa</taxon>
        <taxon>Echinozoa</taxon>
        <taxon>Holothuroidea</taxon>
        <taxon>Aspidochirotacea</taxon>
        <taxon>Aspidochirotida</taxon>
        <taxon>Stichopodidae</taxon>
        <taxon>Apostichopus</taxon>
    </lineage>
</organism>
<dbReference type="PROSITE" id="PS00086">
    <property type="entry name" value="CYTOCHROME_P450"/>
    <property type="match status" value="1"/>
</dbReference>
<keyword evidence="7 8" id="KW-0349">Heme</keyword>
<dbReference type="GO" id="GO:0020037">
    <property type="term" value="F:heme binding"/>
    <property type="evidence" value="ECO:0007669"/>
    <property type="project" value="InterPro"/>
</dbReference>
<dbReference type="EMBL" id="MRZV01000442">
    <property type="protein sequence ID" value="PIK49892.1"/>
    <property type="molecule type" value="Genomic_DNA"/>
</dbReference>
<keyword evidence="3 7" id="KW-0479">Metal-binding</keyword>
<keyword evidence="6 8" id="KW-0503">Monooxygenase</keyword>
<keyword evidence="9" id="KW-0472">Membrane</keyword>
<comment type="similarity">
    <text evidence="2 8">Belongs to the cytochrome P450 family.</text>
</comment>
<evidence type="ECO:0000256" key="3">
    <source>
        <dbReference type="ARBA" id="ARBA00022723"/>
    </source>
</evidence>
<dbReference type="AlphaFoldDB" id="A0A2G8KPF0"/>
<evidence type="ECO:0000256" key="4">
    <source>
        <dbReference type="ARBA" id="ARBA00023002"/>
    </source>
</evidence>
<name>A0A2G8KPF0_STIJA</name>
<gene>
    <name evidence="10" type="ORF">BSL78_13214</name>
</gene>
<dbReference type="GO" id="GO:0005506">
    <property type="term" value="F:iron ion binding"/>
    <property type="evidence" value="ECO:0007669"/>
    <property type="project" value="InterPro"/>
</dbReference>
<evidence type="ECO:0000256" key="7">
    <source>
        <dbReference type="PIRSR" id="PIRSR602401-1"/>
    </source>
</evidence>
<comment type="caution">
    <text evidence="10">The sequence shown here is derived from an EMBL/GenBank/DDBJ whole genome shotgun (WGS) entry which is preliminary data.</text>
</comment>
<keyword evidence="9" id="KW-1133">Transmembrane helix</keyword>
<evidence type="ECO:0000313" key="11">
    <source>
        <dbReference type="Proteomes" id="UP000230750"/>
    </source>
</evidence>
<dbReference type="SUPFAM" id="SSF48264">
    <property type="entry name" value="Cytochrome P450"/>
    <property type="match status" value="1"/>
</dbReference>
<dbReference type="InterPro" id="IPR050182">
    <property type="entry name" value="Cytochrome_P450_fam2"/>
</dbReference>
<dbReference type="GO" id="GO:0016712">
    <property type="term" value="F:oxidoreductase activity, acting on paired donors, with incorporation or reduction of molecular oxygen, reduced flavin or flavoprotein as one donor, and incorporation of one atom of oxygen"/>
    <property type="evidence" value="ECO:0007669"/>
    <property type="project" value="TreeGrafter"/>
</dbReference>
<protein>
    <submittedName>
        <fullName evidence="10">Putative cytochrome P450 2U1</fullName>
    </submittedName>
</protein>
<dbReference type="GO" id="GO:0006805">
    <property type="term" value="P:xenobiotic metabolic process"/>
    <property type="evidence" value="ECO:0007669"/>
    <property type="project" value="TreeGrafter"/>
</dbReference>
<comment type="cofactor">
    <cofactor evidence="1 7">
        <name>heme</name>
        <dbReference type="ChEBI" id="CHEBI:30413"/>
    </cofactor>
</comment>
<keyword evidence="5 7" id="KW-0408">Iron</keyword>